<organism evidence="3 4">
    <name type="scientific">Homoserinimonas hongtaonis</name>
    <dbReference type="NCBI Taxonomy" id="2079791"/>
    <lineage>
        <taxon>Bacteria</taxon>
        <taxon>Bacillati</taxon>
        <taxon>Actinomycetota</taxon>
        <taxon>Actinomycetes</taxon>
        <taxon>Micrococcales</taxon>
        <taxon>Microbacteriaceae</taxon>
        <taxon>Homoserinimonas</taxon>
    </lineage>
</organism>
<comment type="caution">
    <text evidence="3">The sequence shown here is derived from an EMBL/GenBank/DDBJ whole genome shotgun (WGS) entry which is preliminary data.</text>
</comment>
<evidence type="ECO:0000259" key="2">
    <source>
        <dbReference type="Pfam" id="PF01243"/>
    </source>
</evidence>
<dbReference type="InterPro" id="IPR052019">
    <property type="entry name" value="F420H2_bilvrd_red/Heme_oxyg"/>
</dbReference>
<evidence type="ECO:0000313" key="4">
    <source>
        <dbReference type="Proteomes" id="UP000244978"/>
    </source>
</evidence>
<evidence type="ECO:0000313" key="3">
    <source>
        <dbReference type="EMBL" id="PWB98269.1"/>
    </source>
</evidence>
<dbReference type="Gene3D" id="2.30.110.10">
    <property type="entry name" value="Electron Transport, Fmn-binding Protein, Chain A"/>
    <property type="match status" value="1"/>
</dbReference>
<proteinExistence type="predicted"/>
<dbReference type="OrthoDB" id="162914at2"/>
<dbReference type="EMBL" id="QEEX01000001">
    <property type="protein sequence ID" value="PWB98269.1"/>
    <property type="molecule type" value="Genomic_DNA"/>
</dbReference>
<dbReference type="InterPro" id="IPR011576">
    <property type="entry name" value="Pyridox_Oxase_N"/>
</dbReference>
<dbReference type="PANTHER" id="PTHR35176">
    <property type="entry name" value="HEME OXYGENASE HI_0854-RELATED"/>
    <property type="match status" value="1"/>
</dbReference>
<dbReference type="InterPro" id="IPR019920">
    <property type="entry name" value="F420-binding_dom_put"/>
</dbReference>
<dbReference type="RefSeq" id="WP_108515136.1">
    <property type="nucleotide sequence ID" value="NZ_CP026951.1"/>
</dbReference>
<keyword evidence="1" id="KW-0560">Oxidoreductase</keyword>
<sequence length="130" mass="14680">MTATIAEHLRPLLTNANFGSLATVRPDNTAQVNPMWFELVDNTICFTHTTKRAKFRNLQKNPSMALCVWDPANPLVYVEVRGRLIETIPDPEGDFYVRLGRRYGNAGQQAPPDRADRVVLVMSIDRVIGR</sequence>
<name>A0A2U1T322_9MICO</name>
<dbReference type="AlphaFoldDB" id="A0A2U1T322"/>
<dbReference type="PANTHER" id="PTHR35176:SF6">
    <property type="entry name" value="HEME OXYGENASE HI_0854-RELATED"/>
    <property type="match status" value="1"/>
</dbReference>
<dbReference type="SUPFAM" id="SSF50475">
    <property type="entry name" value="FMN-binding split barrel"/>
    <property type="match status" value="1"/>
</dbReference>
<dbReference type="GO" id="GO:0016627">
    <property type="term" value="F:oxidoreductase activity, acting on the CH-CH group of donors"/>
    <property type="evidence" value="ECO:0007669"/>
    <property type="project" value="TreeGrafter"/>
</dbReference>
<dbReference type="KEGG" id="salc:C2138_02035"/>
<accession>A0A2U1T322</accession>
<dbReference type="InterPro" id="IPR012349">
    <property type="entry name" value="Split_barrel_FMN-bd"/>
</dbReference>
<gene>
    <name evidence="3" type="ORF">DF220_10845</name>
</gene>
<dbReference type="NCBIfam" id="TIGR03618">
    <property type="entry name" value="Rv1155_F420"/>
    <property type="match status" value="1"/>
</dbReference>
<reference evidence="4" key="1">
    <citation type="submission" date="2018-04" db="EMBL/GenBank/DDBJ databases">
        <authorList>
            <person name="Liu S."/>
            <person name="Wang Z."/>
            <person name="Li J."/>
        </authorList>
    </citation>
    <scope>NUCLEOTIDE SEQUENCE [LARGE SCALE GENOMIC DNA]</scope>
    <source>
        <strain evidence="4">S1194</strain>
    </source>
</reference>
<protein>
    <submittedName>
        <fullName evidence="3">PPOX class F420-dependent oxidoreductase</fullName>
    </submittedName>
</protein>
<dbReference type="GO" id="GO:0005829">
    <property type="term" value="C:cytosol"/>
    <property type="evidence" value="ECO:0007669"/>
    <property type="project" value="TreeGrafter"/>
</dbReference>
<dbReference type="GO" id="GO:0070967">
    <property type="term" value="F:coenzyme F420 binding"/>
    <property type="evidence" value="ECO:0007669"/>
    <property type="project" value="TreeGrafter"/>
</dbReference>
<dbReference type="Proteomes" id="UP000244978">
    <property type="component" value="Unassembled WGS sequence"/>
</dbReference>
<feature type="domain" description="Pyridoxamine 5'-phosphate oxidase N-terminal" evidence="2">
    <location>
        <begin position="6"/>
        <end position="127"/>
    </location>
</feature>
<dbReference type="Pfam" id="PF01243">
    <property type="entry name" value="PNPOx_N"/>
    <property type="match status" value="1"/>
</dbReference>
<evidence type="ECO:0000256" key="1">
    <source>
        <dbReference type="ARBA" id="ARBA00023002"/>
    </source>
</evidence>
<keyword evidence="4" id="KW-1185">Reference proteome</keyword>